<evidence type="ECO:0000259" key="11">
    <source>
        <dbReference type="PROSITE" id="PS51193"/>
    </source>
</evidence>
<sequence length="1940" mass="208967">MLGRARVAGELTLSPEGDFQLLSADGVASEPQSYPAATGTERNRSGSQEASVPTSENAAVRVVVVDLETAVRARVDDGGALTRRIWQIGAVRTGEDRRWVEAATRFERFVELPDGYDVPLHCRARHSGKAISADVALPELVQWLDGADVLVAYNGEQLDFPVLDEALASVKQEIPAVERVDGLYLAHCLWPAARSHRLAQLADEIGVVRPGRAHDATNDAVLLADLLVAGARELAQVDGALRELVRLVGRDSPAWRLLLGLRPSPPADGGHSSVAEISALLSDLLGGQAPRRGPVPSALKVPEELLDGQRDVTPAALAQALHRRRMEPRPAQQLVADAITSAARAGRPVLVEAPTGTGKSLSALAAALNWLAADPSHRTIISTHTKQLQNQLANELARLSSQVPGLLETTDVVKGSSNRLSLRGLVHTLADATGSEPSAAAPPARFLQKRRFRELLIFLLFRLVHPEKSKTYRWIAHSVDPVDLPAFFQSYCGTALPLWTTGLSQSAHGEWRDPKVTPLASHTDEVWEALSAHRLVIANHALLLTHWEDLAARADATLLIADEAHALEDAATDALSAALSADDVDDALATLTHVLTGLRSTSLTVATDAAVAELSQWWRQRRFRTALSGMMDARAGQAQVGARTLTLASPHTGARAARDARVISRILKEFAGQLGRVLAQLGSLLDAARPVVDVFDLQRLAAARQRLSSLRENAEQLRDTVDGLVPAEPEQLALESGEEAARRPAVPDRVVFAGEDGQIDRRGLAHYRVTVTASPIELPNDQTWQSFLASFTRMALLSATLTVATPGADRWTYTRSRLGMHHADAVELPGPFDYREQARLVALSDFPSWAEQPRQAMRTVAHQIAGFTREVTRTAEPDNLAFDDDGPWMHGAMVLTTSRNAAGGIADELTLLHAGDGRSVPVHNQVLLGTARAVAEFTGDESHHGGVLVGTRGLWTGVDVSEPGRNHLVWINKLPFPVFTAPVVAARRESVRRAAEDQGLDDPDNHANATYYLPLAALDLRQAVGRLIRNHSGRGVIVISDRKLSGDLPLRRLYREVFLGSLDAGLLVADPDTGEVAGGNVLTMRQAWARIWPFLAEVGVLPRQRLSELTTPEALDRHTLLPATLAIRDLEMSEEEVAVHRAEGTLEEEVVRRCEKVAGLLAGEPRTLRTEQRTAIEAVAAGRDSLVLLPTGYGKSYCYQLPALVLPGVTVVISPLISLMHDQALGLNHTIGGAVRALVASLPESVSRTGRTEVVEALGGDTRHGIKIVYVSPERLSQARFRQALRRGIESGALCRVAIDEAHTYVQWGDDFRPSFRRAGALLRELRSSSPGKLVLQALTATATPTVEASLRDEVLAGLVPGIDSPETGSAADLVVVRANPIRPELTLGRRAARRGSGTRKSAAALAEQIVDAETGHTIIYCLTVRETDWLHAHLRDHLDGRRVVLRKFHGRLAEVDKAAVSLEFKEAGKVESGADRVVVVATSAFGLGVDRADVRTVFCASPPTDLAALYQQLGRGGRDVAGKKAGELEVTTHALAYATSRSLGTAEWMAQLDLDPAVLRRLGVAAVHSARAGRLDASSIVTTLLRQDVEAGRITAAQAKDPRRRDEWTVGLTRAVAALADLGVITDGGDVPAVVSVRPGTRPPETELGRAVANAVTALPLRGSDCSQTAAPLEELHACLAKNPACAAAGFLEAALGLAELWLLLCDMHDSAALDVSQRPNDRMLIAANLVDTATSASASVDLPATYMSRVQGKLARARTEATHLHRFFSRERVCLNRRLAEYFSVDMPAECCSSDRVRCSVCAGALDGPGTTAGTPLDALVYGKLQPDSVDPATRAARLDDSVSRLVASAYRGLTPRVITSVLNGKDREWVATISSWRPVPRWLRDVPQFGRHPDATRGEVGRAIDRLVMANVLIAEEHLVRTVANVTQGEKRRRGTS</sequence>
<dbReference type="InterPro" id="IPR011545">
    <property type="entry name" value="DEAD/DEAH_box_helicase_dom"/>
</dbReference>
<dbReference type="InterPro" id="IPR001650">
    <property type="entry name" value="Helicase_C-like"/>
</dbReference>
<feature type="region of interest" description="Disordered" evidence="9">
    <location>
        <begin position="30"/>
        <end position="54"/>
    </location>
</feature>
<dbReference type="InterPro" id="IPR006555">
    <property type="entry name" value="ATP-dep_Helicase_C"/>
</dbReference>
<dbReference type="InterPro" id="IPR036388">
    <property type="entry name" value="WH-like_DNA-bd_sf"/>
</dbReference>
<dbReference type="GO" id="GO:0005524">
    <property type="term" value="F:ATP binding"/>
    <property type="evidence" value="ECO:0007669"/>
    <property type="project" value="UniProtKB-KW"/>
</dbReference>
<dbReference type="PANTHER" id="PTHR13710">
    <property type="entry name" value="DNA HELICASE RECQ FAMILY MEMBER"/>
    <property type="match status" value="1"/>
</dbReference>
<dbReference type="InterPro" id="IPR014013">
    <property type="entry name" value="Helic_SF1/SF2_ATP-bd_DinG/Rad3"/>
</dbReference>
<reference evidence="14" key="1">
    <citation type="submission" date="2017-04" db="EMBL/GenBank/DDBJ databases">
        <authorList>
            <person name="Varghese N."/>
            <person name="Submissions S."/>
        </authorList>
    </citation>
    <scope>NUCLEOTIDE SEQUENCE [LARGE SCALE GENOMIC DNA]</scope>
    <source>
        <strain evidence="14">DSM 44073</strain>
    </source>
</reference>
<dbReference type="SUPFAM" id="SSF53098">
    <property type="entry name" value="Ribonuclease H-like"/>
    <property type="match status" value="1"/>
</dbReference>
<dbReference type="GO" id="GO:0005694">
    <property type="term" value="C:chromosome"/>
    <property type="evidence" value="ECO:0007669"/>
    <property type="project" value="TreeGrafter"/>
</dbReference>
<dbReference type="CDD" id="cd17920">
    <property type="entry name" value="DEXHc_RecQ"/>
    <property type="match status" value="1"/>
</dbReference>
<dbReference type="SUPFAM" id="SSF52540">
    <property type="entry name" value="P-loop containing nucleoside triphosphate hydrolases"/>
    <property type="match status" value="3"/>
</dbReference>
<dbReference type="Gene3D" id="3.30.420.10">
    <property type="entry name" value="Ribonuclease H-like superfamily/Ribonuclease H"/>
    <property type="match status" value="1"/>
</dbReference>
<dbReference type="GO" id="GO:0003677">
    <property type="term" value="F:DNA binding"/>
    <property type="evidence" value="ECO:0007669"/>
    <property type="project" value="UniProtKB-KW"/>
</dbReference>
<organism evidence="13 14">
    <name type="scientific">Lentzea albidocapillata</name>
    <dbReference type="NCBI Taxonomy" id="40571"/>
    <lineage>
        <taxon>Bacteria</taxon>
        <taxon>Bacillati</taxon>
        <taxon>Actinomycetota</taxon>
        <taxon>Actinomycetes</taxon>
        <taxon>Pseudonocardiales</taxon>
        <taxon>Pseudonocardiaceae</taxon>
        <taxon>Lentzea</taxon>
    </lineage>
</organism>
<comment type="similarity">
    <text evidence="1">Belongs to the helicase family. RecQ subfamily.</text>
</comment>
<dbReference type="Pfam" id="PF00271">
    <property type="entry name" value="Helicase_C"/>
    <property type="match status" value="1"/>
</dbReference>
<evidence type="ECO:0000259" key="10">
    <source>
        <dbReference type="PROSITE" id="PS51192"/>
    </source>
</evidence>
<dbReference type="Pfam" id="PF13307">
    <property type="entry name" value="Helicase_C_2"/>
    <property type="match status" value="1"/>
</dbReference>
<dbReference type="GO" id="GO:0009378">
    <property type="term" value="F:four-way junction helicase activity"/>
    <property type="evidence" value="ECO:0007669"/>
    <property type="project" value="TreeGrafter"/>
</dbReference>
<dbReference type="PROSITE" id="PS51192">
    <property type="entry name" value="HELICASE_ATP_BIND_1"/>
    <property type="match status" value="2"/>
</dbReference>
<evidence type="ECO:0000256" key="2">
    <source>
        <dbReference type="ARBA" id="ARBA00022741"/>
    </source>
</evidence>
<name>A0A1W2FSG2_9PSEU</name>
<keyword evidence="14" id="KW-1185">Reference proteome</keyword>
<feature type="compositionally biased region" description="Polar residues" evidence="9">
    <location>
        <begin position="45"/>
        <end position="54"/>
    </location>
</feature>
<evidence type="ECO:0000313" key="14">
    <source>
        <dbReference type="Proteomes" id="UP000192840"/>
    </source>
</evidence>
<evidence type="ECO:0000256" key="7">
    <source>
        <dbReference type="ARBA" id="ARBA00034617"/>
    </source>
</evidence>
<dbReference type="EMBL" id="FWYC01000022">
    <property type="protein sequence ID" value="SMD24566.1"/>
    <property type="molecule type" value="Genomic_DNA"/>
</dbReference>
<keyword evidence="4" id="KW-0067">ATP-binding</keyword>
<dbReference type="Gene3D" id="1.10.10.10">
    <property type="entry name" value="Winged helix-like DNA-binding domain superfamily/Winged helix DNA-binding domain"/>
    <property type="match status" value="1"/>
</dbReference>
<dbReference type="InterPro" id="IPR014001">
    <property type="entry name" value="Helicase_ATP-bd"/>
</dbReference>
<dbReference type="PANTHER" id="PTHR13710:SF105">
    <property type="entry name" value="ATP-DEPENDENT DNA HELICASE Q1"/>
    <property type="match status" value="1"/>
</dbReference>
<evidence type="ECO:0000259" key="12">
    <source>
        <dbReference type="PROSITE" id="PS51194"/>
    </source>
</evidence>
<feature type="domain" description="Helicase C-terminal" evidence="12">
    <location>
        <begin position="1405"/>
        <end position="1556"/>
    </location>
</feature>
<evidence type="ECO:0000256" key="8">
    <source>
        <dbReference type="ARBA" id="ARBA00034808"/>
    </source>
</evidence>
<dbReference type="GO" id="GO:0005737">
    <property type="term" value="C:cytoplasm"/>
    <property type="evidence" value="ECO:0007669"/>
    <property type="project" value="TreeGrafter"/>
</dbReference>
<dbReference type="eggNOG" id="COG0514">
    <property type="taxonomic scope" value="Bacteria"/>
</dbReference>
<dbReference type="CDD" id="cd06127">
    <property type="entry name" value="DEDDh"/>
    <property type="match status" value="1"/>
</dbReference>
<dbReference type="PROSITE" id="PS51193">
    <property type="entry name" value="HELICASE_ATP_BIND_2"/>
    <property type="match status" value="1"/>
</dbReference>
<gene>
    <name evidence="13" type="ORF">SAMN05660733_07740</name>
</gene>
<dbReference type="InterPro" id="IPR036397">
    <property type="entry name" value="RNaseH_sf"/>
</dbReference>
<keyword evidence="3" id="KW-0378">Hydrolase</keyword>
<dbReference type="GO" id="GO:0016818">
    <property type="term" value="F:hydrolase activity, acting on acid anhydrides, in phosphorus-containing anhydrides"/>
    <property type="evidence" value="ECO:0007669"/>
    <property type="project" value="InterPro"/>
</dbReference>
<keyword evidence="6" id="KW-0413">Isomerase</keyword>
<dbReference type="SMART" id="SM00491">
    <property type="entry name" value="HELICc2"/>
    <property type="match status" value="1"/>
</dbReference>
<evidence type="ECO:0000256" key="5">
    <source>
        <dbReference type="ARBA" id="ARBA00023125"/>
    </source>
</evidence>
<protein>
    <recommendedName>
        <fullName evidence="8">DNA 3'-5' helicase</fullName>
        <ecNumber evidence="8">5.6.2.4</ecNumber>
    </recommendedName>
</protein>
<dbReference type="InterPro" id="IPR006554">
    <property type="entry name" value="Helicase-like_DEXD_c2"/>
</dbReference>
<dbReference type="SMART" id="SM00490">
    <property type="entry name" value="HELICc"/>
    <property type="match status" value="1"/>
</dbReference>
<keyword evidence="13" id="KW-0347">Helicase</keyword>
<evidence type="ECO:0000256" key="3">
    <source>
        <dbReference type="ARBA" id="ARBA00022801"/>
    </source>
</evidence>
<feature type="domain" description="Helicase ATP-binding" evidence="10">
    <location>
        <begin position="340"/>
        <end position="597"/>
    </location>
</feature>
<dbReference type="Pfam" id="PF00270">
    <property type="entry name" value="DEAD"/>
    <property type="match status" value="2"/>
</dbReference>
<dbReference type="EC" id="5.6.2.4" evidence="8"/>
<dbReference type="Proteomes" id="UP000192840">
    <property type="component" value="Unassembled WGS sequence"/>
</dbReference>
<dbReference type="GO" id="GO:0000724">
    <property type="term" value="P:double-strand break repair via homologous recombination"/>
    <property type="evidence" value="ECO:0007669"/>
    <property type="project" value="TreeGrafter"/>
</dbReference>
<dbReference type="Gene3D" id="3.40.50.300">
    <property type="entry name" value="P-loop containing nucleotide triphosphate hydrolases"/>
    <property type="match status" value="4"/>
</dbReference>
<keyword evidence="5" id="KW-0238">DNA-binding</keyword>
<dbReference type="SMART" id="SM00488">
    <property type="entry name" value="DEXDc2"/>
    <property type="match status" value="1"/>
</dbReference>
<evidence type="ECO:0000256" key="1">
    <source>
        <dbReference type="ARBA" id="ARBA00005446"/>
    </source>
</evidence>
<dbReference type="SMART" id="SM00479">
    <property type="entry name" value="EXOIII"/>
    <property type="match status" value="1"/>
</dbReference>
<evidence type="ECO:0000256" key="4">
    <source>
        <dbReference type="ARBA" id="ARBA00022840"/>
    </source>
</evidence>
<dbReference type="SMART" id="SM00487">
    <property type="entry name" value="DEXDc"/>
    <property type="match status" value="2"/>
</dbReference>
<dbReference type="GO" id="GO:0043138">
    <property type="term" value="F:3'-5' DNA helicase activity"/>
    <property type="evidence" value="ECO:0007669"/>
    <property type="project" value="UniProtKB-EC"/>
</dbReference>
<dbReference type="InterPro" id="IPR013520">
    <property type="entry name" value="Ribonucl_H"/>
</dbReference>
<dbReference type="PROSITE" id="PS51194">
    <property type="entry name" value="HELICASE_CTER"/>
    <property type="match status" value="1"/>
</dbReference>
<dbReference type="InterPro" id="IPR027417">
    <property type="entry name" value="P-loop_NTPase"/>
</dbReference>
<evidence type="ECO:0000313" key="13">
    <source>
        <dbReference type="EMBL" id="SMD24566.1"/>
    </source>
</evidence>
<keyword evidence="2" id="KW-0547">Nucleotide-binding</keyword>
<proteinExistence type="inferred from homology"/>
<comment type="catalytic activity">
    <reaction evidence="7">
        <text>Couples ATP hydrolysis with the unwinding of duplex DNA by translocating in the 3'-5' direction.</text>
        <dbReference type="EC" id="5.6.2.4"/>
    </reaction>
</comment>
<dbReference type="GO" id="GO:0004527">
    <property type="term" value="F:exonuclease activity"/>
    <property type="evidence" value="ECO:0007669"/>
    <property type="project" value="UniProtKB-ARBA"/>
</dbReference>
<dbReference type="STRING" id="40571.SAMN05660733_07740"/>
<evidence type="ECO:0000256" key="9">
    <source>
        <dbReference type="SAM" id="MobiDB-lite"/>
    </source>
</evidence>
<feature type="domain" description="Helicase ATP-binding" evidence="10">
    <location>
        <begin position="1176"/>
        <end position="1361"/>
    </location>
</feature>
<feature type="domain" description="Helicase ATP-binding" evidence="11">
    <location>
        <begin position="318"/>
        <end position="610"/>
    </location>
</feature>
<accession>A0A1W2FSG2</accession>
<dbReference type="InterPro" id="IPR012337">
    <property type="entry name" value="RNaseH-like_sf"/>
</dbReference>
<evidence type="ECO:0000256" key="6">
    <source>
        <dbReference type="ARBA" id="ARBA00023235"/>
    </source>
</evidence>